<dbReference type="EMBL" id="ALWO02000038">
    <property type="protein sequence ID" value="EOZ95350.1"/>
    <property type="molecule type" value="Genomic_DNA"/>
</dbReference>
<keyword evidence="3" id="KW-1185">Reference proteome</keyword>
<sequence length="245" mass="28479">MKFPIYFLSFLISVSTLQAQRVLVYTHNGKGYVHDNIEASNKALAAFGKENGYEILFSDEPDFFNKENLEKISLIIFNNTNNEAFYTSEQRNAFRSFIENGGAFTGIHISTGSERDWPWFWEMQGGKFKSHPQFQEFEIKVIDHSHPSTSFMEDVWTWEDECYYFDQLNPAINILLAADLRTIEDPEKSTYPGTVFGNYTPIAWYHHFGNSRVFYTALGHEAAHYENVFFRKHLFAGIKWALGDE</sequence>
<dbReference type="AlphaFoldDB" id="S2DEB7"/>
<dbReference type="Gene3D" id="3.40.50.880">
    <property type="match status" value="1"/>
</dbReference>
<evidence type="ECO:0000313" key="2">
    <source>
        <dbReference type="EMBL" id="EOZ95350.1"/>
    </source>
</evidence>
<evidence type="ECO:0000313" key="3">
    <source>
        <dbReference type="Proteomes" id="UP000006073"/>
    </source>
</evidence>
<dbReference type="RefSeq" id="WP_009035302.1">
    <property type="nucleotide sequence ID" value="NZ_ALWO02000038.1"/>
</dbReference>
<comment type="caution">
    <text evidence="2">The sequence shown here is derived from an EMBL/GenBank/DDBJ whole genome shotgun (WGS) entry which is preliminary data.</text>
</comment>
<dbReference type="SUPFAM" id="SSF52317">
    <property type="entry name" value="Class I glutamine amidotransferase-like"/>
    <property type="match status" value="1"/>
</dbReference>
<gene>
    <name evidence="2" type="ORF">A33Q_3270</name>
</gene>
<accession>S2DEB7</accession>
<dbReference type="InterPro" id="IPR029062">
    <property type="entry name" value="Class_I_gatase-like"/>
</dbReference>
<dbReference type="Pfam" id="PF06283">
    <property type="entry name" value="ThuA"/>
    <property type="match status" value="1"/>
</dbReference>
<reference evidence="2 3" key="1">
    <citation type="journal article" date="2013" name="Genome Announc.">
        <title>Draft Genome Sequence of Indibacter alkaliphilus Strain LW1T, Isolated from Lonar Lake, a Haloalkaline Lake in the Buldana District of Maharashtra, India.</title>
        <authorList>
            <person name="Singh A."/>
            <person name="Kumar Jangir P."/>
            <person name="Sharma R."/>
            <person name="Singh A."/>
            <person name="Kumar Pinnaka A."/>
            <person name="Shivaji S."/>
        </authorList>
    </citation>
    <scope>NUCLEOTIDE SEQUENCE [LARGE SCALE GENOMIC DNA]</scope>
    <source>
        <strain evidence="3">CCUG 57479 / KCTC 22604 / LW1</strain>
    </source>
</reference>
<protein>
    <submittedName>
        <fullName evidence="2">Cytochrome c551/c552</fullName>
    </submittedName>
</protein>
<dbReference type="Proteomes" id="UP000006073">
    <property type="component" value="Unassembled WGS sequence"/>
</dbReference>
<evidence type="ECO:0000259" key="1">
    <source>
        <dbReference type="Pfam" id="PF06283"/>
    </source>
</evidence>
<dbReference type="STRING" id="1189612.A33Q_3270"/>
<dbReference type="InterPro" id="IPR029010">
    <property type="entry name" value="ThuA-like"/>
</dbReference>
<dbReference type="eggNOG" id="COG3828">
    <property type="taxonomic scope" value="Bacteria"/>
</dbReference>
<feature type="domain" description="ThuA-like" evidence="1">
    <location>
        <begin position="21"/>
        <end position="241"/>
    </location>
</feature>
<proteinExistence type="predicted"/>
<name>S2DEB7_INDAL</name>
<dbReference type="OrthoDB" id="9816308at2"/>
<dbReference type="PANTHER" id="PTHR40469">
    <property type="entry name" value="SECRETED GLYCOSYL HYDROLASE"/>
    <property type="match status" value="1"/>
</dbReference>
<dbReference type="PANTHER" id="PTHR40469:SF2">
    <property type="entry name" value="GALACTOSE-BINDING DOMAIN-LIKE SUPERFAMILY PROTEIN"/>
    <property type="match status" value="1"/>
</dbReference>
<organism evidence="2 3">
    <name type="scientific">Indibacter alkaliphilus (strain CCUG 57479 / KCTC 22604 / LW1)</name>
    <dbReference type="NCBI Taxonomy" id="1189612"/>
    <lineage>
        <taxon>Bacteria</taxon>
        <taxon>Pseudomonadati</taxon>
        <taxon>Bacteroidota</taxon>
        <taxon>Cytophagia</taxon>
        <taxon>Cytophagales</taxon>
        <taxon>Cyclobacteriaceae</taxon>
    </lineage>
</organism>